<keyword evidence="1" id="KW-0479">Metal-binding</keyword>
<evidence type="ECO:0000256" key="2">
    <source>
        <dbReference type="SAM" id="MobiDB-lite"/>
    </source>
</evidence>
<dbReference type="InterPro" id="IPR036875">
    <property type="entry name" value="Znf_CCHC_sf"/>
</dbReference>
<dbReference type="OrthoDB" id="10065209at2759"/>
<evidence type="ECO:0000313" key="5">
    <source>
        <dbReference type="RefSeq" id="XP_013888040.1"/>
    </source>
</evidence>
<dbReference type="PANTHER" id="PTHR19963">
    <property type="entry name" value="CCHC-TYPE DOMAIN-CONTAINING PROTEIN"/>
    <property type="match status" value="1"/>
</dbReference>
<dbReference type="InParanoid" id="A0A2I4D719"/>
<dbReference type="InterPro" id="IPR048270">
    <property type="entry name" value="PNMA_C"/>
</dbReference>
<dbReference type="GO" id="GO:0008270">
    <property type="term" value="F:zinc ion binding"/>
    <property type="evidence" value="ECO:0007669"/>
    <property type="project" value="UniProtKB-KW"/>
</dbReference>
<evidence type="ECO:0000313" key="4">
    <source>
        <dbReference type="Proteomes" id="UP000192220"/>
    </source>
</evidence>
<dbReference type="SUPFAM" id="SSF57756">
    <property type="entry name" value="Retrovirus zinc finger-like domains"/>
    <property type="match status" value="1"/>
</dbReference>
<dbReference type="Pfam" id="PF00098">
    <property type="entry name" value="zf-CCHC"/>
    <property type="match status" value="1"/>
</dbReference>
<feature type="compositionally biased region" description="Polar residues" evidence="2">
    <location>
        <begin position="36"/>
        <end position="47"/>
    </location>
</feature>
<organism evidence="4 5">
    <name type="scientific">Austrofundulus limnaeus</name>
    <name type="common">Annual killifish</name>
    <dbReference type="NCBI Taxonomy" id="52670"/>
    <lineage>
        <taxon>Eukaryota</taxon>
        <taxon>Metazoa</taxon>
        <taxon>Chordata</taxon>
        <taxon>Craniata</taxon>
        <taxon>Vertebrata</taxon>
        <taxon>Euteleostomi</taxon>
        <taxon>Actinopterygii</taxon>
        <taxon>Neopterygii</taxon>
        <taxon>Teleostei</taxon>
        <taxon>Neoteleostei</taxon>
        <taxon>Acanthomorphata</taxon>
        <taxon>Ovalentaria</taxon>
        <taxon>Atherinomorphae</taxon>
        <taxon>Cyprinodontiformes</taxon>
        <taxon>Rivulidae</taxon>
        <taxon>Austrofundulus</taxon>
    </lineage>
</organism>
<dbReference type="GO" id="GO:0003676">
    <property type="term" value="F:nucleic acid binding"/>
    <property type="evidence" value="ECO:0007669"/>
    <property type="project" value="InterPro"/>
</dbReference>
<evidence type="ECO:0000256" key="1">
    <source>
        <dbReference type="PROSITE-ProRule" id="PRU00047"/>
    </source>
</evidence>
<dbReference type="PANTHER" id="PTHR19963:SF30">
    <property type="entry name" value="ENDONUCLEASE_EXONUCLEASE_PHOSPHATASE DOMAIN-CONTAINING PROTEIN"/>
    <property type="match status" value="1"/>
</dbReference>
<dbReference type="PROSITE" id="PS50158">
    <property type="entry name" value="ZF_CCHC"/>
    <property type="match status" value="1"/>
</dbReference>
<keyword evidence="1" id="KW-0862">Zinc</keyword>
<dbReference type="InterPro" id="IPR001878">
    <property type="entry name" value="Znf_CCHC"/>
</dbReference>
<keyword evidence="4" id="KW-1185">Reference proteome</keyword>
<dbReference type="KEGG" id="alim:106535549"/>
<reference evidence="5" key="1">
    <citation type="submission" date="2025-08" db="UniProtKB">
        <authorList>
            <consortium name="RefSeq"/>
        </authorList>
    </citation>
    <scope>IDENTIFICATION</scope>
</reference>
<accession>A0A2I4D719</accession>
<dbReference type="Gene3D" id="4.10.60.10">
    <property type="entry name" value="Zinc finger, CCHC-type"/>
    <property type="match status" value="1"/>
</dbReference>
<dbReference type="RefSeq" id="XP_013888040.1">
    <property type="nucleotide sequence ID" value="XM_014032586.1"/>
</dbReference>
<evidence type="ECO:0000259" key="3">
    <source>
        <dbReference type="PROSITE" id="PS50158"/>
    </source>
</evidence>
<gene>
    <name evidence="5" type="primary">LOC106535549</name>
</gene>
<sequence length="344" mass="38985">MEAELQDLKSLIVQLRAENEKLRQEQVAARPGPSVAQPTVGSSSDASPSITERFVFVPRDRKCPMFRGKGGIGLTEWLEEVQACMRVRHLSTADQAYFLFDHLEGEARDEIKFRPITEREDPTKIMAILKELYGCYESYVALQEAFFSRRQRDGETLQEFSLALMSLMEAVKSRAPRDFQNAESLLRDQFVEHVCDGALRRELKQFARGKPTATLLEVRAEALRWEREVRPSSVLGLKASAPLVFGSQYGVQSCPQGAISSHHTSELSQLRDMLQRQQSQLDQLTQSIARLQKPSQQGRSRDSIICRRCQKAGHFARDCDGVRVPVRASEKSPQVAENYFPPSR</sequence>
<dbReference type="Proteomes" id="UP000192220">
    <property type="component" value="Unplaced"/>
</dbReference>
<dbReference type="STRING" id="52670.A0A2I4D719"/>
<dbReference type="Pfam" id="PF14893">
    <property type="entry name" value="PNMA"/>
    <property type="match status" value="1"/>
</dbReference>
<dbReference type="SMART" id="SM00343">
    <property type="entry name" value="ZnF_C2HC"/>
    <property type="match status" value="1"/>
</dbReference>
<feature type="domain" description="CCHC-type" evidence="3">
    <location>
        <begin position="306"/>
        <end position="319"/>
    </location>
</feature>
<proteinExistence type="predicted"/>
<keyword evidence="1" id="KW-0863">Zinc-finger</keyword>
<protein>
    <submittedName>
        <fullName evidence="5">Uncharacterized protein LOC106535549</fullName>
    </submittedName>
</protein>
<name>A0A2I4D719_AUSLI</name>
<dbReference type="AlphaFoldDB" id="A0A2I4D719"/>
<dbReference type="GeneID" id="106535549"/>
<feature type="region of interest" description="Disordered" evidence="2">
    <location>
        <begin position="24"/>
        <end position="47"/>
    </location>
</feature>